<proteinExistence type="predicted"/>
<name>A0A1G1TI16_9BACT</name>
<sequence>MPDANEPLVLPPPAAALAPEFEVQFQRKEKLIAGYLAAFAVVYYRHPPERDPAQLQATLHIANAEIDFPAAAVTLGLHNGLTLAEVAAEAAGQLALALAGVAEELGAGIVRARISFPAPEAQRPDQTWCVTLGFEQPEAVAVGFSCADSAGGLRVEPFMPAHVQSVFEQLATAPGATVGHVFFLAPAEVAQLKQFGAVPQRGPAGAPSSCTGCSRKPPAPTPTRRPCSGPAAPCPTTS</sequence>
<evidence type="ECO:0000313" key="3">
    <source>
        <dbReference type="Proteomes" id="UP000177506"/>
    </source>
</evidence>
<accession>A0A1G1TI16</accession>
<protein>
    <submittedName>
        <fullName evidence="2">Uncharacterized protein</fullName>
    </submittedName>
</protein>
<evidence type="ECO:0000256" key="1">
    <source>
        <dbReference type="SAM" id="MobiDB-lite"/>
    </source>
</evidence>
<dbReference type="Proteomes" id="UP000177506">
    <property type="component" value="Unassembled WGS sequence"/>
</dbReference>
<gene>
    <name evidence="2" type="ORF">BEN49_22535</name>
</gene>
<dbReference type="EMBL" id="MDZA01000138">
    <property type="protein sequence ID" value="OGX90504.1"/>
    <property type="molecule type" value="Genomic_DNA"/>
</dbReference>
<keyword evidence="3" id="KW-1185">Reference proteome</keyword>
<evidence type="ECO:0000313" key="2">
    <source>
        <dbReference type="EMBL" id="OGX90504.1"/>
    </source>
</evidence>
<comment type="caution">
    <text evidence="2">The sequence shown here is derived from an EMBL/GenBank/DDBJ whole genome shotgun (WGS) entry which is preliminary data.</text>
</comment>
<dbReference type="RefSeq" id="WP_070742883.1">
    <property type="nucleotide sequence ID" value="NZ_MDZA01000138.1"/>
</dbReference>
<reference evidence="2 3" key="1">
    <citation type="submission" date="2016-08" db="EMBL/GenBank/DDBJ databases">
        <title>Hymenobacter coccineus sp. nov., Hymenobacter lapidarius sp. nov. and Hymenobacter glacialis sp. nov., isolated from Antarctic soil.</title>
        <authorList>
            <person name="Sedlacek I."/>
            <person name="Kralova S."/>
            <person name="Kyrova K."/>
            <person name="Maslanova I."/>
            <person name="Stankova E."/>
            <person name="Vrbovska V."/>
            <person name="Nemec M."/>
            <person name="Bartak M."/>
            <person name="Svec P."/>
            <person name="Busse H.-J."/>
            <person name="Pantucek R."/>
        </authorList>
    </citation>
    <scope>NUCLEOTIDE SEQUENCE [LARGE SCALE GENOMIC DNA]</scope>
    <source>
        <strain evidence="2 3">CCM 8649</strain>
    </source>
</reference>
<feature type="region of interest" description="Disordered" evidence="1">
    <location>
        <begin position="200"/>
        <end position="238"/>
    </location>
</feature>
<dbReference type="AlphaFoldDB" id="A0A1G1TI16"/>
<organism evidence="2 3">
    <name type="scientific">Hymenobacter coccineus</name>
    <dbReference type="NCBI Taxonomy" id="1908235"/>
    <lineage>
        <taxon>Bacteria</taxon>
        <taxon>Pseudomonadati</taxon>
        <taxon>Bacteroidota</taxon>
        <taxon>Cytophagia</taxon>
        <taxon>Cytophagales</taxon>
        <taxon>Hymenobacteraceae</taxon>
        <taxon>Hymenobacter</taxon>
    </lineage>
</organism>